<protein>
    <recommendedName>
        <fullName evidence="2">Integrase catalytic domain-containing protein</fullName>
    </recommendedName>
</protein>
<feature type="region of interest" description="Disordered" evidence="1">
    <location>
        <begin position="334"/>
        <end position="388"/>
    </location>
</feature>
<dbReference type="PANTHER" id="PTHR37984:SF7">
    <property type="entry name" value="INTEGRASE CATALYTIC DOMAIN-CONTAINING PROTEIN"/>
    <property type="match status" value="1"/>
</dbReference>
<organism evidence="3 4">
    <name type="scientific">Chionoecetes opilio</name>
    <name type="common">Atlantic snow crab</name>
    <name type="synonym">Cancer opilio</name>
    <dbReference type="NCBI Taxonomy" id="41210"/>
    <lineage>
        <taxon>Eukaryota</taxon>
        <taxon>Metazoa</taxon>
        <taxon>Ecdysozoa</taxon>
        <taxon>Arthropoda</taxon>
        <taxon>Crustacea</taxon>
        <taxon>Multicrustacea</taxon>
        <taxon>Malacostraca</taxon>
        <taxon>Eumalacostraca</taxon>
        <taxon>Eucarida</taxon>
        <taxon>Decapoda</taxon>
        <taxon>Pleocyemata</taxon>
        <taxon>Brachyura</taxon>
        <taxon>Eubrachyura</taxon>
        <taxon>Majoidea</taxon>
        <taxon>Majidae</taxon>
        <taxon>Chionoecetes</taxon>
    </lineage>
</organism>
<dbReference type="SUPFAM" id="SSF53098">
    <property type="entry name" value="Ribonuclease H-like"/>
    <property type="match status" value="1"/>
</dbReference>
<gene>
    <name evidence="3" type="ORF">GWK47_008955</name>
</gene>
<evidence type="ECO:0000259" key="2">
    <source>
        <dbReference type="PROSITE" id="PS50994"/>
    </source>
</evidence>
<dbReference type="GO" id="GO:0003676">
    <property type="term" value="F:nucleic acid binding"/>
    <property type="evidence" value="ECO:0007669"/>
    <property type="project" value="InterPro"/>
</dbReference>
<evidence type="ECO:0000256" key="1">
    <source>
        <dbReference type="SAM" id="MobiDB-lite"/>
    </source>
</evidence>
<feature type="compositionally biased region" description="Pro residues" evidence="1">
    <location>
        <begin position="363"/>
        <end position="372"/>
    </location>
</feature>
<dbReference type="InterPro" id="IPR001584">
    <property type="entry name" value="Integrase_cat-core"/>
</dbReference>
<keyword evidence="4" id="KW-1185">Reference proteome</keyword>
<dbReference type="InterPro" id="IPR012337">
    <property type="entry name" value="RNaseH-like_sf"/>
</dbReference>
<reference evidence="3" key="1">
    <citation type="submission" date="2020-07" db="EMBL/GenBank/DDBJ databases">
        <title>The High-quality genome of the commercially important snow crab, Chionoecetes opilio.</title>
        <authorList>
            <person name="Jeong J.-H."/>
            <person name="Ryu S."/>
        </authorList>
    </citation>
    <scope>NUCLEOTIDE SEQUENCE</scope>
    <source>
        <strain evidence="3">MADBK_172401_WGS</strain>
        <tissue evidence="3">Digestive gland</tissue>
    </source>
</reference>
<dbReference type="PANTHER" id="PTHR37984">
    <property type="entry name" value="PROTEIN CBG26694"/>
    <property type="match status" value="1"/>
</dbReference>
<evidence type="ECO:0000313" key="4">
    <source>
        <dbReference type="Proteomes" id="UP000770661"/>
    </source>
</evidence>
<dbReference type="InterPro" id="IPR036397">
    <property type="entry name" value="RNaseH_sf"/>
</dbReference>
<dbReference type="InterPro" id="IPR050951">
    <property type="entry name" value="Retrovirus_Pol_polyprotein"/>
</dbReference>
<dbReference type="PROSITE" id="PS50994">
    <property type="entry name" value="INTEGRASE"/>
    <property type="match status" value="1"/>
</dbReference>
<dbReference type="Gene3D" id="3.30.420.10">
    <property type="entry name" value="Ribonuclease H-like superfamily/Ribonuclease H"/>
    <property type="match status" value="1"/>
</dbReference>
<accession>A0A8J5CNX0</accession>
<feature type="compositionally biased region" description="Basic and acidic residues" evidence="1">
    <location>
        <begin position="378"/>
        <end position="388"/>
    </location>
</feature>
<dbReference type="OrthoDB" id="6375380at2759"/>
<dbReference type="AlphaFoldDB" id="A0A8J5CNX0"/>
<feature type="region of interest" description="Disordered" evidence="1">
    <location>
        <begin position="1"/>
        <end position="23"/>
    </location>
</feature>
<comment type="caution">
    <text evidence="3">The sequence shown here is derived from an EMBL/GenBank/DDBJ whole genome shotgun (WGS) entry which is preliminary data.</text>
</comment>
<dbReference type="Proteomes" id="UP000770661">
    <property type="component" value="Unassembled WGS sequence"/>
</dbReference>
<sequence>MYATEEGHLRVCHPRGPAARGSYQPPLRPPGQGLHAAPCQASVYWPGIDAEVNRNGGSARYARSTPRRPPRSPYLPTPPPKYPFQHAGVDLFQLAGQMYVAYADRLTGWLEVEHLPTSSTSTRLVSTFRRWFRRFGIPEVLSCDGGTNLVSEETRTFLSAWRVQLRVSSAHYPQSNGRAEAAVKSAKRLLSGNTGHGGSLDSDAAATAILQYLNTPLQDTGISHAQLLMGRQLRDSVPAATERSRVSGRWARMLRDRERAMARTGADMSARFDRTAHDLAPLALGQQVRLQNQETGRWDRVGTVVDAPAPRQYLVRLHGSGRASLRNRRHLRPSVIDAGQPAPPGREDVARGAVAEGVRGEGPPLPPQPPARPQRTRRAPEHLADYIL</sequence>
<name>A0A8J5CNX0_CHIOP</name>
<proteinExistence type="predicted"/>
<dbReference type="GO" id="GO:0015074">
    <property type="term" value="P:DNA integration"/>
    <property type="evidence" value="ECO:0007669"/>
    <property type="project" value="InterPro"/>
</dbReference>
<evidence type="ECO:0000313" key="3">
    <source>
        <dbReference type="EMBL" id="KAG0716745.1"/>
    </source>
</evidence>
<feature type="domain" description="Integrase catalytic" evidence="2">
    <location>
        <begin position="79"/>
        <end position="232"/>
    </location>
</feature>
<feature type="region of interest" description="Disordered" evidence="1">
    <location>
        <begin position="57"/>
        <end position="78"/>
    </location>
</feature>
<dbReference type="EMBL" id="JACEEZ010018612">
    <property type="protein sequence ID" value="KAG0716745.1"/>
    <property type="molecule type" value="Genomic_DNA"/>
</dbReference>